<dbReference type="EMBL" id="CAMXCT020003891">
    <property type="protein sequence ID" value="CAL1160143.1"/>
    <property type="molecule type" value="Genomic_DNA"/>
</dbReference>
<sequence length="1375" mass="152944">MPQSKDDKKALLNYVHHLLADPIQGHALIARAQKEKPGRPMTGRARQASRVGEALTRQQKDFVKAVVLKEKWSKLSRKEQEHFYKADDTDHAINTEIGGCIADAASSSVAPCAAQVPEIPCLKASAAIEVRRKCKRKHCQKTKRKRSDFTRNGCKTFRVSLRKLLDKIPSEQSALKCIRPVLNDLETKWPGFLSQLFPQRENKIEDASLCKMLVSGLAEAPGFATPQCSLALQPVRDYVDALVRKVCKEQQTCREHGYIMGRSRWSRAAAFETNWRQPAGRKSKIHDANLIELVRAQLSKNSAASSNLCIQTGTKDLIVSHTLHKQKAWIFADSEEIQEQMSASTMRRIVKAHLNEFKEPQCKSDYCQYCYDLDAKVIPKMVRLMNKGKAKLSELMPCYFAAQPGSGFNQGQRVDLRSLEADLEFNLKKVQKLLNSYLFHRAANFHQQPALDALVVAPPLGHCVLMVDFKELLTLPIGNVQTSEMFYATGRFEVCTFGGVLVEHLPGSTAAAPRVETSHILLFSSVLDHTALRANQLIDVCLGLRKGHLPLEGLHIVADAGMHFRSYESLYHHMVTLPAKHRVPCWCHWGVEKHFKSACDRMFGWLNSWITRAKLNGANIKTLDELVSLVQSESSKQRSSDPASHIHVLRDESAKPPAGKRLLATDLHITRTYCIGATPADQKIYRYGVKVRNFVFSTQTVGTDLTSCLYDEDTESSGDYRRGYYGAGEAAWNTNPKTLARNEETTLTKRQQAQQHILDRNVMYFRHRAPLTEAQLQRKRADFEAKRQRRKERLAESSNSSSSSSEEDSNAADISDSAKQPVPATSTSGVYLSNKASMAFKWTAVPTSLRRIKRKLREPFEGKENPFGHLGSVDDVAAWLKTFIENDKPFGDLGNKDVLVPWPEQDDDQLGHGGWVAYSRRQLCHITAKSFFGAETPGYNSGLRRLMKMCPRKGDFRKAFASLLAACSADPTLANGGQGPILLTAKANVAPSVQEVKDKATAESVQMSSAGLRVCDYDTGAGPLENVDPVPAEGCQPRPYDAPGVDFMIGGLKGQATQDISASWFGGYLFDAGACGLGGGQDERLSVYFPEVTVLAYFLSQSHTFPQLRQPAWFLGARNFFKTLDGTARFDSSMELVDVPLDNDLVEVPLAGATYKISSSRPFVVFMSESQAFFEESMVNLHLARRNRLPAQRDMGTGKWSFEKQVRAWYRSMALTSYDEDVQPALTSLVSSLGAGPWLAGLWWGDSQLGFLAVWLGQALAATTWNAPLPLDYYIYSDFTENPGNQCYVLPGAACEECIRRCADPDPPKSAYWMPDNAYFQWRPCVPDKSVCGAKGISDIVAAYGSGSVMDLWQAIESKVKDGPISSNVFDILLS</sequence>
<dbReference type="Proteomes" id="UP001152797">
    <property type="component" value="Unassembled WGS sequence"/>
</dbReference>
<feature type="region of interest" description="Disordered" evidence="1">
    <location>
        <begin position="776"/>
        <end position="826"/>
    </location>
</feature>
<accession>A0A9P1DDR4</accession>
<protein>
    <submittedName>
        <fullName evidence="3">Pentatricopeptide repeat-containing protein, chloroplastic</fullName>
    </submittedName>
</protein>
<proteinExistence type="predicted"/>
<dbReference type="OrthoDB" id="424461at2759"/>
<dbReference type="EMBL" id="CAMXCT030003891">
    <property type="protein sequence ID" value="CAL4794080.1"/>
    <property type="molecule type" value="Genomic_DNA"/>
</dbReference>
<gene>
    <name evidence="2" type="ORF">C1SCF055_LOCUS32379</name>
</gene>
<evidence type="ECO:0000313" key="3">
    <source>
        <dbReference type="EMBL" id="CAL4794080.1"/>
    </source>
</evidence>
<feature type="region of interest" description="Disordered" evidence="1">
    <location>
        <begin position="634"/>
        <end position="653"/>
    </location>
</feature>
<reference evidence="3 4" key="2">
    <citation type="submission" date="2024-05" db="EMBL/GenBank/DDBJ databases">
        <authorList>
            <person name="Chen Y."/>
            <person name="Shah S."/>
            <person name="Dougan E. K."/>
            <person name="Thang M."/>
            <person name="Chan C."/>
        </authorList>
    </citation>
    <scope>NUCLEOTIDE SEQUENCE [LARGE SCALE GENOMIC DNA]</scope>
</reference>
<reference evidence="2" key="1">
    <citation type="submission" date="2022-10" db="EMBL/GenBank/DDBJ databases">
        <authorList>
            <person name="Chen Y."/>
            <person name="Dougan E. K."/>
            <person name="Chan C."/>
            <person name="Rhodes N."/>
            <person name="Thang M."/>
        </authorList>
    </citation>
    <scope>NUCLEOTIDE SEQUENCE</scope>
</reference>
<dbReference type="EMBL" id="CAMXCT010003891">
    <property type="protein sequence ID" value="CAI4006768.1"/>
    <property type="molecule type" value="Genomic_DNA"/>
</dbReference>
<keyword evidence="4" id="KW-1185">Reference proteome</keyword>
<evidence type="ECO:0000256" key="1">
    <source>
        <dbReference type="SAM" id="MobiDB-lite"/>
    </source>
</evidence>
<evidence type="ECO:0000313" key="2">
    <source>
        <dbReference type="EMBL" id="CAI4006768.1"/>
    </source>
</evidence>
<evidence type="ECO:0000313" key="4">
    <source>
        <dbReference type="Proteomes" id="UP001152797"/>
    </source>
</evidence>
<organism evidence="2">
    <name type="scientific">Cladocopium goreaui</name>
    <dbReference type="NCBI Taxonomy" id="2562237"/>
    <lineage>
        <taxon>Eukaryota</taxon>
        <taxon>Sar</taxon>
        <taxon>Alveolata</taxon>
        <taxon>Dinophyceae</taxon>
        <taxon>Suessiales</taxon>
        <taxon>Symbiodiniaceae</taxon>
        <taxon>Cladocopium</taxon>
    </lineage>
</organism>
<comment type="caution">
    <text evidence="2">The sequence shown here is derived from an EMBL/GenBank/DDBJ whole genome shotgun (WGS) entry which is preliminary data.</text>
</comment>
<name>A0A9P1DDR4_9DINO</name>